<dbReference type="PANTHER" id="PTHR43685:SF11">
    <property type="entry name" value="GLYCOSYLTRANSFERASE TAGX-RELATED"/>
    <property type="match status" value="1"/>
</dbReference>
<dbReference type="Gene3D" id="3.90.550.10">
    <property type="entry name" value="Spore Coat Polysaccharide Biosynthesis Protein SpsA, Chain A"/>
    <property type="match status" value="1"/>
</dbReference>
<dbReference type="RefSeq" id="WP_112143865.1">
    <property type="nucleotide sequence ID" value="NZ_PGTO01000005.1"/>
</dbReference>
<evidence type="ECO:0000313" key="3">
    <source>
        <dbReference type="Proteomes" id="UP000251075"/>
    </source>
</evidence>
<protein>
    <recommendedName>
        <fullName evidence="1">Glycosyltransferase 2-like domain-containing protein</fullName>
    </recommendedName>
</protein>
<gene>
    <name evidence="2" type="ORF">CU669_08960</name>
</gene>
<keyword evidence="3" id="KW-1185">Reference proteome</keyword>
<reference evidence="2 3" key="1">
    <citation type="submission" date="2017-11" db="EMBL/GenBank/DDBJ databases">
        <title>Draft genome sequence of magnetotactic bacterium Magnetospirillum kuznetsovii LBB-42.</title>
        <authorList>
            <person name="Grouzdev D.S."/>
            <person name="Rysina M.S."/>
            <person name="Baslerov R.V."/>
            <person name="Koziaeva V."/>
        </authorList>
    </citation>
    <scope>NUCLEOTIDE SEQUENCE [LARGE SCALE GENOMIC DNA]</scope>
    <source>
        <strain evidence="2 3">LBB-42</strain>
    </source>
</reference>
<proteinExistence type="predicted"/>
<dbReference type="SUPFAM" id="SSF53448">
    <property type="entry name" value="Nucleotide-diphospho-sugar transferases"/>
    <property type="match status" value="1"/>
</dbReference>
<dbReference type="PANTHER" id="PTHR43685">
    <property type="entry name" value="GLYCOSYLTRANSFERASE"/>
    <property type="match status" value="1"/>
</dbReference>
<sequence length="386" mass="43091">MTVSAPKVTVLMPTYNQCRYIDKAVRSILTQSFTDFEMIIFNDGSTDGTADYLATITDPRVRIIHQENIGFTCSVNNGIRLARGEFITWIGSDNIHEPWFLAALLGGLAAFPETGFAYSAFYLMDENDTITSLVSCNHLAPRNLAISENGFGAPTFLYRRSYHDVVGYYDEDMKYACDTDFWERILRHAKPVYVIEPTARFREHGEAASTTKKDVIGQDMGKAIMRNLNEIVTGERDLASIYGSHPDFPTDMFAIACDFGAKVALRTRNPRMAAPFYEQALSLTPRRQLLETLTAYVGLSTHLASNELLAKVSAALRKNQALTADDFELAASLVLEMRALAVSVAVDPAQVKVLLVCPVLERYMWRDRRTYSYISTLAAQNGLLPS</sequence>
<dbReference type="InterPro" id="IPR029044">
    <property type="entry name" value="Nucleotide-diphossugar_trans"/>
</dbReference>
<evidence type="ECO:0000259" key="1">
    <source>
        <dbReference type="Pfam" id="PF00535"/>
    </source>
</evidence>
<dbReference type="EMBL" id="PGTO01000005">
    <property type="protein sequence ID" value="RAU22246.1"/>
    <property type="molecule type" value="Genomic_DNA"/>
</dbReference>
<dbReference type="Pfam" id="PF00535">
    <property type="entry name" value="Glycos_transf_2"/>
    <property type="match status" value="1"/>
</dbReference>
<evidence type="ECO:0000313" key="2">
    <source>
        <dbReference type="EMBL" id="RAU22246.1"/>
    </source>
</evidence>
<dbReference type="Proteomes" id="UP000251075">
    <property type="component" value="Unassembled WGS sequence"/>
</dbReference>
<dbReference type="InterPro" id="IPR001173">
    <property type="entry name" value="Glyco_trans_2-like"/>
</dbReference>
<name>A0A364NYV3_9PROT</name>
<dbReference type="InterPro" id="IPR050834">
    <property type="entry name" value="Glycosyltransf_2"/>
</dbReference>
<comment type="caution">
    <text evidence="2">The sequence shown here is derived from an EMBL/GenBank/DDBJ whole genome shotgun (WGS) entry which is preliminary data.</text>
</comment>
<accession>A0A364NYV3</accession>
<feature type="domain" description="Glycosyltransferase 2-like" evidence="1">
    <location>
        <begin position="9"/>
        <end position="163"/>
    </location>
</feature>
<dbReference type="AlphaFoldDB" id="A0A364NYV3"/>
<organism evidence="2 3">
    <name type="scientific">Paramagnetospirillum kuznetsovii</name>
    <dbReference type="NCBI Taxonomy" id="2053833"/>
    <lineage>
        <taxon>Bacteria</taxon>
        <taxon>Pseudomonadati</taxon>
        <taxon>Pseudomonadota</taxon>
        <taxon>Alphaproteobacteria</taxon>
        <taxon>Rhodospirillales</taxon>
        <taxon>Magnetospirillaceae</taxon>
        <taxon>Paramagnetospirillum</taxon>
    </lineage>
</organism>